<dbReference type="GO" id="GO:0006865">
    <property type="term" value="P:amino acid transport"/>
    <property type="evidence" value="ECO:0007669"/>
    <property type="project" value="UniProtKB-KW"/>
</dbReference>
<feature type="domain" description="ABC transporter" evidence="13">
    <location>
        <begin position="4"/>
        <end position="242"/>
    </location>
</feature>
<sequence>MSLLELQNIYKSYYLGKEEFSVLKGINLTVDSGDFISILGESGGGKSTLMNIIGGLDREYQGDVIVNGRRQKDKHETAMDEYRRQVIGFIFQSFNLVNYLNVLDNVLVSLKMTRLSHKKQVEEAEKLLKQVGLYEHRKKKPAQLSGGQKQRVAIARALASNPEIIIADEPTGALDSKNTAEVLTLLQDIAKSGKTVIVVTHSQEVANAGTRIVSLTDGRITDDQRLREPFSARDNLIELADKPLTRGASWKMAWAHFENAWKQNLIITIGMAIGLFSVMFFLGLGNGAKGYMNSFINDIANPQAFQVTLKNTDALTNTGMTGKDKKKISNIKHVTKTEYGYYTPTFTISYKGKPVQNRILQTTNDTIVKKSISSKKMPKGDQIVISKDYAKKNISKNVKKAVGKKVTIGLTALDESGKPITITKEYTISGTTDQMNLVSMASLEKAAAKQGATLKPNFVTAKVDNLNNTKQAQNDARAIKQNGKTVYSITGLGATLNSIVEITYIVGVVLALVAGISLLVSILMIVATTYMSVTERTKEIGVLRAMGARRKDIRRLFVNESLLLGLSANILAVITALLVQLLVNKLVYSTIKFDIIQVSLATTISTVIIGLLIALIASLAPSSKAARLNPIDALASE</sequence>
<evidence type="ECO:0000313" key="15">
    <source>
        <dbReference type="Proteomes" id="UP000004322"/>
    </source>
</evidence>
<dbReference type="Pfam" id="PF02687">
    <property type="entry name" value="FtsX"/>
    <property type="match status" value="1"/>
</dbReference>
<dbReference type="InterPro" id="IPR003439">
    <property type="entry name" value="ABC_transporter-like_ATP-bd"/>
</dbReference>
<evidence type="ECO:0000256" key="4">
    <source>
        <dbReference type="ARBA" id="ARBA00022519"/>
    </source>
</evidence>
<keyword evidence="4" id="KW-0997">Cell inner membrane</keyword>
<keyword evidence="15" id="KW-1185">Reference proteome</keyword>
<evidence type="ECO:0000256" key="2">
    <source>
        <dbReference type="ARBA" id="ARBA00022448"/>
    </source>
</evidence>
<keyword evidence="3" id="KW-1003">Cell membrane</keyword>
<evidence type="ECO:0000256" key="6">
    <source>
        <dbReference type="ARBA" id="ARBA00022741"/>
    </source>
</evidence>
<dbReference type="PANTHER" id="PTHR24220:SF692">
    <property type="entry name" value="ABC TRANSPORTER DOMAIN-CONTAINING PROTEIN"/>
    <property type="match status" value="1"/>
</dbReference>
<proteinExistence type="inferred from homology"/>
<keyword evidence="5 12" id="KW-0812">Transmembrane</keyword>
<keyword evidence="7" id="KW-0067">ATP-binding</keyword>
<keyword evidence="9 12" id="KW-1133">Transmembrane helix</keyword>
<organism evidence="14 15">
    <name type="scientific">Streptococcus criceti HS-6</name>
    <dbReference type="NCBI Taxonomy" id="873449"/>
    <lineage>
        <taxon>Bacteria</taxon>
        <taxon>Bacillati</taxon>
        <taxon>Bacillota</taxon>
        <taxon>Bacilli</taxon>
        <taxon>Lactobacillales</taxon>
        <taxon>Streptococcaceae</taxon>
        <taxon>Streptococcus</taxon>
    </lineage>
</organism>
<gene>
    <name evidence="14" type="ORF">STRCR_0312</name>
</gene>
<evidence type="ECO:0000256" key="10">
    <source>
        <dbReference type="ARBA" id="ARBA00023136"/>
    </source>
</evidence>
<dbReference type="GO" id="GO:0098796">
    <property type="term" value="C:membrane protein complex"/>
    <property type="evidence" value="ECO:0007669"/>
    <property type="project" value="UniProtKB-ARBA"/>
</dbReference>
<comment type="subcellular location">
    <subcellularLocation>
        <location evidence="1">Cell inner membrane</location>
        <topology evidence="1">Multi-pass membrane protein</topology>
    </subcellularLocation>
</comment>
<dbReference type="STRING" id="873449.STRCR_0312"/>
<dbReference type="SMART" id="SM00382">
    <property type="entry name" value="AAA"/>
    <property type="match status" value="1"/>
</dbReference>
<feature type="transmembrane region" description="Helical" evidence="12">
    <location>
        <begin position="504"/>
        <end position="530"/>
    </location>
</feature>
<dbReference type="Pfam" id="PF12704">
    <property type="entry name" value="MacB_PCD"/>
    <property type="match status" value="1"/>
</dbReference>
<reference evidence="14" key="1">
    <citation type="submission" date="2011-07" db="EMBL/GenBank/DDBJ databases">
        <authorList>
            <person name="Stanhope M.J."/>
            <person name="Durkin A.S."/>
            <person name="Hostetler J."/>
            <person name="Kim M."/>
            <person name="Radune D."/>
            <person name="Singh I."/>
            <person name="Town C.D."/>
        </authorList>
    </citation>
    <scope>NUCLEOTIDE SEQUENCE [LARGE SCALE GENOMIC DNA]</scope>
    <source>
        <strain evidence="14">HS-6</strain>
    </source>
</reference>
<dbReference type="GO" id="GO:0005524">
    <property type="term" value="F:ATP binding"/>
    <property type="evidence" value="ECO:0007669"/>
    <property type="project" value="UniProtKB-KW"/>
</dbReference>
<dbReference type="Pfam" id="PF00005">
    <property type="entry name" value="ABC_tran"/>
    <property type="match status" value="1"/>
</dbReference>
<evidence type="ECO:0000256" key="8">
    <source>
        <dbReference type="ARBA" id="ARBA00022970"/>
    </source>
</evidence>
<dbReference type="PROSITE" id="PS50893">
    <property type="entry name" value="ABC_TRANSPORTER_2"/>
    <property type="match status" value="1"/>
</dbReference>
<dbReference type="AlphaFoldDB" id="G5JP78"/>
<name>G5JP78_STRCG</name>
<accession>G5JP78</accession>
<evidence type="ECO:0000256" key="7">
    <source>
        <dbReference type="ARBA" id="ARBA00022840"/>
    </source>
</evidence>
<dbReference type="InterPro" id="IPR025857">
    <property type="entry name" value="MacB_PCD"/>
</dbReference>
<feature type="transmembrane region" description="Helical" evidence="12">
    <location>
        <begin position="265"/>
        <end position="284"/>
    </location>
</feature>
<evidence type="ECO:0000259" key="13">
    <source>
        <dbReference type="PROSITE" id="PS50893"/>
    </source>
</evidence>
<comment type="similarity">
    <text evidence="11">Belongs to the ABC transporter superfamily. Macrolide exporter (TC 3.A.1.122) family.</text>
</comment>
<evidence type="ECO:0000256" key="1">
    <source>
        <dbReference type="ARBA" id="ARBA00004429"/>
    </source>
</evidence>
<dbReference type="eggNOG" id="COG1136">
    <property type="taxonomic scope" value="Bacteria"/>
</dbReference>
<feature type="transmembrane region" description="Helical" evidence="12">
    <location>
        <begin position="556"/>
        <end position="583"/>
    </location>
</feature>
<evidence type="ECO:0000256" key="3">
    <source>
        <dbReference type="ARBA" id="ARBA00022475"/>
    </source>
</evidence>
<dbReference type="RefSeq" id="WP_004225620.1">
    <property type="nucleotide sequence ID" value="NZ_AEUV02000002.1"/>
</dbReference>
<dbReference type="InterPro" id="IPR027417">
    <property type="entry name" value="P-loop_NTPase"/>
</dbReference>
<evidence type="ECO:0000256" key="9">
    <source>
        <dbReference type="ARBA" id="ARBA00022989"/>
    </source>
</evidence>
<dbReference type="CDD" id="cd03255">
    <property type="entry name" value="ABC_MJ0796_LolCDE_FtsE"/>
    <property type="match status" value="1"/>
</dbReference>
<dbReference type="InterPro" id="IPR003838">
    <property type="entry name" value="ABC3_permease_C"/>
</dbReference>
<dbReference type="Gene3D" id="3.40.50.300">
    <property type="entry name" value="P-loop containing nucleotide triphosphate hydrolases"/>
    <property type="match status" value="1"/>
</dbReference>
<dbReference type="InterPro" id="IPR003593">
    <property type="entry name" value="AAA+_ATPase"/>
</dbReference>
<dbReference type="PROSITE" id="PS00211">
    <property type="entry name" value="ABC_TRANSPORTER_1"/>
    <property type="match status" value="1"/>
</dbReference>
<evidence type="ECO:0000256" key="11">
    <source>
        <dbReference type="ARBA" id="ARBA00038388"/>
    </source>
</evidence>
<dbReference type="OrthoDB" id="2079174at2"/>
<dbReference type="GO" id="GO:0016887">
    <property type="term" value="F:ATP hydrolysis activity"/>
    <property type="evidence" value="ECO:0007669"/>
    <property type="project" value="InterPro"/>
</dbReference>
<keyword evidence="6" id="KW-0547">Nucleotide-binding</keyword>
<evidence type="ECO:0000256" key="5">
    <source>
        <dbReference type="ARBA" id="ARBA00022692"/>
    </source>
</evidence>
<keyword evidence="8" id="KW-0029">Amino-acid transport</keyword>
<dbReference type="GO" id="GO:0022857">
    <property type="term" value="F:transmembrane transporter activity"/>
    <property type="evidence" value="ECO:0007669"/>
    <property type="project" value="UniProtKB-ARBA"/>
</dbReference>
<evidence type="ECO:0000313" key="14">
    <source>
        <dbReference type="EMBL" id="EHI73530.1"/>
    </source>
</evidence>
<dbReference type="InterPro" id="IPR017911">
    <property type="entry name" value="MacB-like_ATP-bd"/>
</dbReference>
<keyword evidence="10 12" id="KW-0472">Membrane</keyword>
<protein>
    <submittedName>
        <fullName evidence="14">Macrolide efflux ABC transporter, permease/ATP-binding family protein</fullName>
    </submittedName>
</protein>
<dbReference type="Proteomes" id="UP000004322">
    <property type="component" value="Unassembled WGS sequence"/>
</dbReference>
<feature type="transmembrane region" description="Helical" evidence="12">
    <location>
        <begin position="595"/>
        <end position="620"/>
    </location>
</feature>
<dbReference type="GO" id="GO:0005886">
    <property type="term" value="C:plasma membrane"/>
    <property type="evidence" value="ECO:0007669"/>
    <property type="project" value="UniProtKB-SubCell"/>
</dbReference>
<dbReference type="FunFam" id="3.40.50.300:FF:000032">
    <property type="entry name" value="Export ABC transporter ATP-binding protein"/>
    <property type="match status" value="1"/>
</dbReference>
<dbReference type="InterPro" id="IPR015854">
    <property type="entry name" value="ABC_transpr_LolD-like"/>
</dbReference>
<evidence type="ECO:0000256" key="12">
    <source>
        <dbReference type="SAM" id="Phobius"/>
    </source>
</evidence>
<keyword evidence="2" id="KW-0813">Transport</keyword>
<dbReference type="PANTHER" id="PTHR24220">
    <property type="entry name" value="IMPORT ATP-BINDING PROTEIN"/>
    <property type="match status" value="1"/>
</dbReference>
<dbReference type="SUPFAM" id="SSF52540">
    <property type="entry name" value="P-loop containing nucleoside triphosphate hydrolases"/>
    <property type="match status" value="1"/>
</dbReference>
<dbReference type="EMBL" id="AEUV02000002">
    <property type="protein sequence ID" value="EHI73530.1"/>
    <property type="molecule type" value="Genomic_DNA"/>
</dbReference>
<comment type="caution">
    <text evidence="14">The sequence shown here is derived from an EMBL/GenBank/DDBJ whole genome shotgun (WGS) entry which is preliminary data.</text>
</comment>
<dbReference type="InterPro" id="IPR017871">
    <property type="entry name" value="ABC_transporter-like_CS"/>
</dbReference>